<dbReference type="EMBL" id="FUXU01000036">
    <property type="protein sequence ID" value="SKA57712.1"/>
    <property type="molecule type" value="Genomic_DNA"/>
</dbReference>
<dbReference type="GO" id="GO:0000160">
    <property type="term" value="P:phosphorelay signal transduction system"/>
    <property type="evidence" value="ECO:0007669"/>
    <property type="project" value="UniProtKB-KW"/>
</dbReference>
<dbReference type="CDD" id="cd17546">
    <property type="entry name" value="REC_hyHK_CKI1_RcsC-like"/>
    <property type="match status" value="1"/>
</dbReference>
<dbReference type="InterPro" id="IPR001789">
    <property type="entry name" value="Sig_transdc_resp-reg_receiver"/>
</dbReference>
<dbReference type="Pfam" id="PF00072">
    <property type="entry name" value="Response_reg"/>
    <property type="match status" value="1"/>
</dbReference>
<dbReference type="AlphaFoldDB" id="A0A1T4UYH6"/>
<keyword evidence="6" id="KW-1185">Reference proteome</keyword>
<evidence type="ECO:0000313" key="5">
    <source>
        <dbReference type="EMBL" id="SKA57712.1"/>
    </source>
</evidence>
<dbReference type="InterPro" id="IPR011006">
    <property type="entry name" value="CheY-like_superfamily"/>
</dbReference>
<evidence type="ECO:0000256" key="1">
    <source>
        <dbReference type="ARBA" id="ARBA00022553"/>
    </source>
</evidence>
<evidence type="ECO:0000256" key="3">
    <source>
        <dbReference type="PROSITE-ProRule" id="PRU00169"/>
    </source>
</evidence>
<dbReference type="Gene3D" id="3.40.50.2300">
    <property type="match status" value="1"/>
</dbReference>
<sequence>MDKEAIEAIKQRKFALVLMDLQMPEMDGFEACKEIRELDEQSNALPILAMTANVSQQDRDRCKRVGMDDFIAKPVNRRTMLDMIDNWMGKQHDVFDA</sequence>
<dbReference type="PANTHER" id="PTHR45339">
    <property type="entry name" value="HYBRID SIGNAL TRANSDUCTION HISTIDINE KINASE J"/>
    <property type="match status" value="1"/>
</dbReference>
<dbReference type="PANTHER" id="PTHR45339:SF1">
    <property type="entry name" value="HYBRID SIGNAL TRANSDUCTION HISTIDINE KINASE J"/>
    <property type="match status" value="1"/>
</dbReference>
<protein>
    <submittedName>
        <fullName evidence="5">Response regulator receiver domain-containing protein</fullName>
    </submittedName>
</protein>
<organism evidence="5 6">
    <name type="scientific">Enterovibrio nigricans DSM 22720</name>
    <dbReference type="NCBI Taxonomy" id="1121868"/>
    <lineage>
        <taxon>Bacteria</taxon>
        <taxon>Pseudomonadati</taxon>
        <taxon>Pseudomonadota</taxon>
        <taxon>Gammaproteobacteria</taxon>
        <taxon>Vibrionales</taxon>
        <taxon>Vibrionaceae</taxon>
        <taxon>Enterovibrio</taxon>
    </lineage>
</organism>
<accession>A0A1T4UYH6</accession>
<reference evidence="6" key="1">
    <citation type="submission" date="2017-02" db="EMBL/GenBank/DDBJ databases">
        <authorList>
            <person name="Varghese N."/>
            <person name="Submissions S."/>
        </authorList>
    </citation>
    <scope>NUCLEOTIDE SEQUENCE [LARGE SCALE GENOMIC DNA]</scope>
    <source>
        <strain evidence="6">DSM 22720</strain>
    </source>
</reference>
<evidence type="ECO:0000259" key="4">
    <source>
        <dbReference type="PROSITE" id="PS50110"/>
    </source>
</evidence>
<dbReference type="SMART" id="SM00448">
    <property type="entry name" value="REC"/>
    <property type="match status" value="1"/>
</dbReference>
<dbReference type="PROSITE" id="PS50110">
    <property type="entry name" value="RESPONSE_REGULATORY"/>
    <property type="match status" value="1"/>
</dbReference>
<evidence type="ECO:0000256" key="2">
    <source>
        <dbReference type="ARBA" id="ARBA00023012"/>
    </source>
</evidence>
<feature type="modified residue" description="4-aspartylphosphate" evidence="3">
    <location>
        <position position="20"/>
    </location>
</feature>
<dbReference type="Proteomes" id="UP000190162">
    <property type="component" value="Unassembled WGS sequence"/>
</dbReference>
<gene>
    <name evidence="5" type="ORF">SAMN02745132_02814</name>
</gene>
<proteinExistence type="predicted"/>
<name>A0A1T4UYH6_9GAMM</name>
<keyword evidence="1 3" id="KW-0597">Phosphoprotein</keyword>
<feature type="domain" description="Response regulatory" evidence="4">
    <location>
        <begin position="1"/>
        <end position="88"/>
    </location>
</feature>
<dbReference type="SUPFAM" id="SSF52172">
    <property type="entry name" value="CheY-like"/>
    <property type="match status" value="1"/>
</dbReference>
<evidence type="ECO:0000313" key="6">
    <source>
        <dbReference type="Proteomes" id="UP000190162"/>
    </source>
</evidence>
<keyword evidence="2" id="KW-0902">Two-component regulatory system</keyword>
<dbReference type="RefSeq" id="WP_244556603.1">
    <property type="nucleotide sequence ID" value="NZ_FUXU01000036.1"/>
</dbReference>